<evidence type="ECO:0000256" key="4">
    <source>
        <dbReference type="RuleBase" id="RU364078"/>
    </source>
</evidence>
<dbReference type="Pfam" id="PF02441">
    <property type="entry name" value="Flavoprotein"/>
    <property type="match status" value="1"/>
</dbReference>
<dbReference type="PANTHER" id="PTHR14359">
    <property type="entry name" value="HOMO-OLIGOMERIC FLAVIN CONTAINING CYS DECARBOXYLASE FAMILY"/>
    <property type="match status" value="1"/>
</dbReference>
<evidence type="ECO:0000256" key="2">
    <source>
        <dbReference type="ARBA" id="ARBA00023239"/>
    </source>
</evidence>
<keyword evidence="3" id="KW-0479">Metal-binding</keyword>
<feature type="binding site" evidence="3">
    <location>
        <position position="293"/>
    </location>
    <ligand>
        <name>CTP</name>
        <dbReference type="ChEBI" id="CHEBI:37563"/>
    </ligand>
</feature>
<dbReference type="EC" id="6.3.2.5" evidence="3"/>
<comment type="similarity">
    <text evidence="3 4">In the N-terminal section; belongs to the HFCD (homo-oligomeric flavin containing Cys decarboxylase) superfamily.</text>
</comment>
<evidence type="ECO:0000256" key="1">
    <source>
        <dbReference type="ARBA" id="ARBA00022793"/>
    </source>
</evidence>
<dbReference type="RefSeq" id="WP_289543634.1">
    <property type="nucleotide sequence ID" value="NZ_JAUDDZ010000001.1"/>
</dbReference>
<feature type="binding site" evidence="3">
    <location>
        <position position="283"/>
    </location>
    <ligand>
        <name>CTP</name>
        <dbReference type="ChEBI" id="CHEBI:37563"/>
    </ligand>
</feature>
<comment type="function">
    <text evidence="4">Catalyzes two steps in the biosynthesis of coenzyme A. In the first step cysteine is conjugated to 4'-phosphopantothenate to form 4-phosphopantothenoylcysteine, in the latter compound is decarboxylated to form 4'-phosphopantotheine.</text>
</comment>
<evidence type="ECO:0000256" key="3">
    <source>
        <dbReference type="HAMAP-Rule" id="MF_02225"/>
    </source>
</evidence>
<dbReference type="Gene3D" id="3.40.50.10300">
    <property type="entry name" value="CoaB-like"/>
    <property type="match status" value="1"/>
</dbReference>
<dbReference type="SUPFAM" id="SSF102645">
    <property type="entry name" value="CoaB-like"/>
    <property type="match status" value="1"/>
</dbReference>
<keyword evidence="3 4" id="KW-0436">Ligase</keyword>
<comment type="function">
    <text evidence="3">Catalyzes two sequential steps in the biosynthesis of coenzyme A. In the first step cysteine is conjugated to 4'-phosphopantothenate to form 4-phosphopantothenoylcysteine. In the second step the latter compound is decarboxylated to form 4'-phosphopantotheine.</text>
</comment>
<comment type="similarity">
    <text evidence="3 4">In the C-terminal section; belongs to the PPC synthetase family.</text>
</comment>
<dbReference type="InterPro" id="IPR005252">
    <property type="entry name" value="CoaBC"/>
</dbReference>
<keyword evidence="2 3" id="KW-0456">Lyase</keyword>
<evidence type="ECO:0000259" key="5">
    <source>
        <dbReference type="Pfam" id="PF02441"/>
    </source>
</evidence>
<feature type="binding site" evidence="3">
    <location>
        <position position="346"/>
    </location>
    <ligand>
        <name>CTP</name>
        <dbReference type="ChEBI" id="CHEBI:37563"/>
    </ligand>
</feature>
<comment type="catalytic activity">
    <reaction evidence="3 4">
        <text>N-[(R)-4-phosphopantothenoyl]-L-cysteine + H(+) = (R)-4'-phosphopantetheine + CO2</text>
        <dbReference type="Rhea" id="RHEA:16793"/>
        <dbReference type="ChEBI" id="CHEBI:15378"/>
        <dbReference type="ChEBI" id="CHEBI:16526"/>
        <dbReference type="ChEBI" id="CHEBI:59458"/>
        <dbReference type="ChEBI" id="CHEBI:61723"/>
        <dbReference type="EC" id="4.1.1.36"/>
    </reaction>
</comment>
<feature type="binding site" evidence="3">
    <location>
        <position position="342"/>
    </location>
    <ligand>
        <name>CTP</name>
        <dbReference type="ChEBI" id="CHEBI:37563"/>
    </ligand>
</feature>
<dbReference type="Proteomes" id="UP001529421">
    <property type="component" value="Unassembled WGS sequence"/>
</dbReference>
<evidence type="ECO:0000259" key="6">
    <source>
        <dbReference type="Pfam" id="PF04127"/>
    </source>
</evidence>
<keyword evidence="3 4" id="KW-0288">FMN</keyword>
<dbReference type="InterPro" id="IPR003382">
    <property type="entry name" value="Flavoprotein"/>
</dbReference>
<dbReference type="InterPro" id="IPR036551">
    <property type="entry name" value="Flavin_trans-like"/>
</dbReference>
<feature type="active site" description="Proton donor" evidence="3">
    <location>
        <position position="159"/>
    </location>
</feature>
<feature type="region of interest" description="Phosphopantothenoylcysteine decarboxylase" evidence="3">
    <location>
        <begin position="1"/>
        <end position="194"/>
    </location>
</feature>
<dbReference type="PANTHER" id="PTHR14359:SF6">
    <property type="entry name" value="PHOSPHOPANTOTHENOYLCYSTEINE DECARBOXYLASE"/>
    <property type="match status" value="1"/>
</dbReference>
<comment type="caution">
    <text evidence="7">The sequence shown here is derived from an EMBL/GenBank/DDBJ whole genome shotgun (WGS) entry which is preliminary data.</text>
</comment>
<keyword evidence="1 3" id="KW-0210">Decarboxylase</keyword>
<comment type="pathway">
    <text evidence="3 4">Cofactor biosynthesis; coenzyme A biosynthesis; CoA from (R)-pantothenate: step 2/5.</text>
</comment>
<proteinExistence type="inferred from homology"/>
<dbReference type="Gene3D" id="3.40.50.1950">
    <property type="entry name" value="Flavin prenyltransferase-like"/>
    <property type="match status" value="1"/>
</dbReference>
<dbReference type="SUPFAM" id="SSF52507">
    <property type="entry name" value="Homo-oligomeric flavin-containing Cys decarboxylases, HFCD"/>
    <property type="match status" value="1"/>
</dbReference>
<keyword evidence="3" id="KW-0460">Magnesium</keyword>
<name>A0ABT7V618_9ACTN</name>
<keyword evidence="3 4" id="KW-0285">Flavoprotein</keyword>
<dbReference type="NCBIfam" id="TIGR00521">
    <property type="entry name" value="coaBC_dfp"/>
    <property type="match status" value="1"/>
</dbReference>
<accession>A0ABT7V618</accession>
<comment type="catalytic activity">
    <reaction evidence="3 4">
        <text>(R)-4'-phosphopantothenate + L-cysteine + CTP = N-[(R)-4-phosphopantothenoyl]-L-cysteine + CMP + diphosphate + H(+)</text>
        <dbReference type="Rhea" id="RHEA:19397"/>
        <dbReference type="ChEBI" id="CHEBI:10986"/>
        <dbReference type="ChEBI" id="CHEBI:15378"/>
        <dbReference type="ChEBI" id="CHEBI:33019"/>
        <dbReference type="ChEBI" id="CHEBI:35235"/>
        <dbReference type="ChEBI" id="CHEBI:37563"/>
        <dbReference type="ChEBI" id="CHEBI:59458"/>
        <dbReference type="ChEBI" id="CHEBI:60377"/>
        <dbReference type="EC" id="6.3.2.5"/>
    </reaction>
</comment>
<keyword evidence="8" id="KW-1185">Reference proteome</keyword>
<gene>
    <name evidence="3 7" type="primary">coaBC</name>
    <name evidence="7" type="ORF">QUW28_00275</name>
</gene>
<sequence length="400" mass="42571">MGAPSKQPCVLVCVTGCIAAYKACEVVRLLQKQGCRVKVLMTEHATRFVGPTTFRSLTHEKVAVGLFDDPEDPIHHISLAQEADVVLVAPATANVLAKMAHGIADDLMSTTLLATTAPVVVAPAMNVHMWEAAATQENLSCLRRRGVRVVEPGDGYLACGEVAKGRLADPGTIADAALEALRPDPDAGLLAGERVLITAGPTHEPIDPVRYIGNRSSGKMGISLARAAHELGAEVTLVLGPTSLEPPEGVRCIAVETAQEMHDAALAAFDSASVAICSAAVADYTPRNPADHKLKKANEPLDRIELVQTADILADLSRIKGRRRVVGFAAETNDLLAHAQAKLERKGCDAIVANDVTRSDSGFGSDTDKAWWVTSAGTEELPTLTKDRLAREILRRVHDF</sequence>
<evidence type="ECO:0000313" key="7">
    <source>
        <dbReference type="EMBL" id="MDM8273942.1"/>
    </source>
</evidence>
<keyword evidence="3" id="KW-0511">Multifunctional enzyme</keyword>
<comment type="pathway">
    <text evidence="3 4">Cofactor biosynthesis; coenzyme A biosynthesis; CoA from (R)-pantothenate: step 3/5.</text>
</comment>
<dbReference type="GO" id="GO:0004633">
    <property type="term" value="F:phosphopantothenoylcysteine decarboxylase activity"/>
    <property type="evidence" value="ECO:0007669"/>
    <property type="project" value="UniProtKB-EC"/>
</dbReference>
<feature type="region of interest" description="Phosphopantothenate--cysteine ligase" evidence="3">
    <location>
        <begin position="195"/>
        <end position="400"/>
    </location>
</feature>
<dbReference type="HAMAP" id="MF_02225">
    <property type="entry name" value="CoaBC"/>
    <property type="match status" value="1"/>
</dbReference>
<reference evidence="8" key="1">
    <citation type="submission" date="2023-06" db="EMBL/GenBank/DDBJ databases">
        <title>Identification and characterization of horizontal gene transfer across gut microbiota members of farm animals based on homology search.</title>
        <authorList>
            <person name="Zeman M."/>
            <person name="Kubasova T."/>
            <person name="Jahodarova E."/>
            <person name="Nykrynova M."/>
            <person name="Rychlik I."/>
        </authorList>
    </citation>
    <scope>NUCLEOTIDE SEQUENCE [LARGE SCALE GENOMIC DNA]</scope>
    <source>
        <strain evidence="8">154_Feed</strain>
    </source>
</reference>
<dbReference type="InterPro" id="IPR035929">
    <property type="entry name" value="CoaB-like_sf"/>
</dbReference>
<feature type="domain" description="Flavoprotein" evidence="5">
    <location>
        <begin position="10"/>
        <end position="179"/>
    </location>
</feature>
<feature type="binding site" evidence="3">
    <location>
        <position position="328"/>
    </location>
    <ligand>
        <name>CTP</name>
        <dbReference type="ChEBI" id="CHEBI:37563"/>
    </ligand>
</feature>
<dbReference type="EC" id="4.1.1.36" evidence="3"/>
<organism evidence="7 8">
    <name type="scientific">Enorma phocaeensis</name>
    <dbReference type="NCBI Taxonomy" id="1871019"/>
    <lineage>
        <taxon>Bacteria</taxon>
        <taxon>Bacillati</taxon>
        <taxon>Actinomycetota</taxon>
        <taxon>Coriobacteriia</taxon>
        <taxon>Coriobacteriales</taxon>
        <taxon>Coriobacteriaceae</taxon>
        <taxon>Enorma</taxon>
    </lineage>
</organism>
<dbReference type="Pfam" id="PF04127">
    <property type="entry name" value="DFP"/>
    <property type="match status" value="1"/>
</dbReference>
<feature type="domain" description="DNA/pantothenate metabolism flavoprotein C-terminal" evidence="6">
    <location>
        <begin position="190"/>
        <end position="398"/>
    </location>
</feature>
<comment type="cofactor">
    <cofactor evidence="3">
        <name>FMN</name>
        <dbReference type="ChEBI" id="CHEBI:58210"/>
    </cofactor>
    <text evidence="3">Binds 1 FMN per subunit.</text>
</comment>
<evidence type="ECO:0000313" key="8">
    <source>
        <dbReference type="Proteomes" id="UP001529421"/>
    </source>
</evidence>
<comment type="cofactor">
    <cofactor evidence="3">
        <name>Mg(2+)</name>
        <dbReference type="ChEBI" id="CHEBI:18420"/>
    </cofactor>
</comment>
<protein>
    <recommendedName>
        <fullName evidence="3">Coenzyme A biosynthesis bifunctional protein CoaBC</fullName>
    </recommendedName>
    <alternativeName>
        <fullName evidence="3">DNA/pantothenate metabolism flavoprotein</fullName>
    </alternativeName>
    <alternativeName>
        <fullName evidence="3">Phosphopantothenoylcysteine synthetase/decarboxylase</fullName>
        <shortName evidence="3">PPCS-PPCDC</shortName>
    </alternativeName>
    <domain>
        <recommendedName>
            <fullName evidence="3">Phosphopantothenoylcysteine decarboxylase</fullName>
            <shortName evidence="3">PPC decarboxylase</shortName>
            <shortName evidence="3">PPC-DC</shortName>
            <ecNumber evidence="3">4.1.1.36</ecNumber>
        </recommendedName>
        <alternativeName>
            <fullName evidence="3">CoaC</fullName>
        </alternativeName>
    </domain>
    <domain>
        <recommendedName>
            <fullName evidence="3">Phosphopantothenate--cysteine ligase</fullName>
            <ecNumber evidence="3">6.3.2.5</ecNumber>
        </recommendedName>
        <alternativeName>
            <fullName evidence="3">CoaB</fullName>
        </alternativeName>
        <alternativeName>
            <fullName evidence="3">Phosphopantothenoylcysteine synthetase</fullName>
            <shortName evidence="3">PPC synthetase</shortName>
            <shortName evidence="3">PPC-S</shortName>
        </alternativeName>
    </domain>
</protein>
<dbReference type="GO" id="GO:0004632">
    <property type="term" value="F:phosphopantothenate--cysteine ligase activity"/>
    <property type="evidence" value="ECO:0007669"/>
    <property type="project" value="UniProtKB-EC"/>
</dbReference>
<dbReference type="EMBL" id="JAUDDZ010000001">
    <property type="protein sequence ID" value="MDM8273942.1"/>
    <property type="molecule type" value="Genomic_DNA"/>
</dbReference>
<dbReference type="InterPro" id="IPR007085">
    <property type="entry name" value="DNA/pantothenate-metab_flavo_C"/>
</dbReference>
<comment type="caution">
    <text evidence="3">Lacks conserved residue(s) required for the propagation of feature annotation.</text>
</comment>